<evidence type="ECO:0000256" key="2">
    <source>
        <dbReference type="ARBA" id="ARBA00023223"/>
    </source>
</evidence>
<organism evidence="5 6">
    <name type="scientific">Legionella steelei</name>
    <dbReference type="NCBI Taxonomy" id="947033"/>
    <lineage>
        <taxon>Bacteria</taxon>
        <taxon>Pseudomonadati</taxon>
        <taxon>Pseudomonadota</taxon>
        <taxon>Gammaproteobacteria</taxon>
        <taxon>Legionellales</taxon>
        <taxon>Legionellaceae</taxon>
        <taxon>Legionella</taxon>
    </lineage>
</organism>
<dbReference type="InterPro" id="IPR050415">
    <property type="entry name" value="MRET"/>
</dbReference>
<evidence type="ECO:0000313" key="5">
    <source>
        <dbReference type="EMBL" id="KTD69535.1"/>
    </source>
</evidence>
<evidence type="ECO:0000256" key="3">
    <source>
        <dbReference type="ARBA" id="ARBA00038177"/>
    </source>
</evidence>
<dbReference type="SUPFAM" id="SSF63380">
    <property type="entry name" value="Riboflavin synthase domain-like"/>
    <property type="match status" value="1"/>
</dbReference>
<dbReference type="PROSITE" id="PS51384">
    <property type="entry name" value="FAD_FR"/>
    <property type="match status" value="1"/>
</dbReference>
<comment type="caution">
    <text evidence="5">The sequence shown here is derived from an EMBL/GenBank/DDBJ whole genome shotgun (WGS) entry which is preliminary data.</text>
</comment>
<proteinExistence type="inferred from homology"/>
<dbReference type="PANTHER" id="PTHR47354:SF7">
    <property type="entry name" value="NAD(P)H-FLAVIN REDUCTASE"/>
    <property type="match status" value="1"/>
</dbReference>
<evidence type="ECO:0000256" key="1">
    <source>
        <dbReference type="ARBA" id="ARBA00023002"/>
    </source>
</evidence>
<dbReference type="InterPro" id="IPR039261">
    <property type="entry name" value="FNR_nucleotide-bd"/>
</dbReference>
<dbReference type="SUPFAM" id="SSF52343">
    <property type="entry name" value="Ferredoxin reductase-like, C-terminal NADP-linked domain"/>
    <property type="match status" value="1"/>
</dbReference>
<dbReference type="InterPro" id="IPR017938">
    <property type="entry name" value="Riboflavin_synthase-like_b-brl"/>
</dbReference>
<keyword evidence="1" id="KW-0560">Oxidoreductase</keyword>
<dbReference type="Proteomes" id="UP000054926">
    <property type="component" value="Unassembled WGS sequence"/>
</dbReference>
<comment type="similarity">
    <text evidence="3">Belongs to the Fre/LuxG FAD/NAD(P) flavoprotein oxidoreductase family.</text>
</comment>
<dbReference type="PATRIC" id="fig|947033.5.peg.2858"/>
<keyword evidence="6" id="KW-1185">Reference proteome</keyword>
<gene>
    <name evidence="5" type="ORF">Lste_2693</name>
</gene>
<accession>A0A0W0ZJR1</accession>
<dbReference type="Gene3D" id="3.40.50.80">
    <property type="entry name" value="Nucleotide-binding domain of ferredoxin-NADP reductase (FNR) module"/>
    <property type="match status" value="1"/>
</dbReference>
<dbReference type="PRINTS" id="PR00410">
    <property type="entry name" value="PHEHYDRXLASE"/>
</dbReference>
<dbReference type="EMBL" id="LNYY01000019">
    <property type="protein sequence ID" value="KTD69535.1"/>
    <property type="molecule type" value="Genomic_DNA"/>
</dbReference>
<dbReference type="AlphaFoldDB" id="A0A0W0ZJR1"/>
<dbReference type="InterPro" id="IPR001433">
    <property type="entry name" value="OxRdtase_FAD/NAD-bd"/>
</dbReference>
<dbReference type="OrthoDB" id="9806195at2"/>
<reference evidence="5 6" key="1">
    <citation type="submission" date="2015-11" db="EMBL/GenBank/DDBJ databases">
        <title>Genomic analysis of 38 Legionella species identifies large and diverse effector repertoires.</title>
        <authorList>
            <person name="Burstein D."/>
            <person name="Amaro F."/>
            <person name="Zusman T."/>
            <person name="Lifshitz Z."/>
            <person name="Cohen O."/>
            <person name="Gilbert J.A."/>
            <person name="Pupko T."/>
            <person name="Shuman H.A."/>
            <person name="Segal G."/>
        </authorList>
    </citation>
    <scope>NUCLEOTIDE SEQUENCE [LARGE SCALE GENOMIC DNA]</scope>
    <source>
        <strain evidence="5 6">IMVS3376</strain>
    </source>
</reference>
<dbReference type="STRING" id="947033.Lste_2693"/>
<dbReference type="GO" id="GO:0008218">
    <property type="term" value="P:bioluminescence"/>
    <property type="evidence" value="ECO:0007669"/>
    <property type="project" value="UniProtKB-KW"/>
</dbReference>
<protein>
    <submittedName>
        <fullName evidence="5">NAD(P)H-flavin reductase</fullName>
    </submittedName>
</protein>
<evidence type="ECO:0000313" key="6">
    <source>
        <dbReference type="Proteomes" id="UP000054926"/>
    </source>
</evidence>
<dbReference type="PANTHER" id="PTHR47354">
    <property type="entry name" value="NADH OXIDOREDUCTASE HCR"/>
    <property type="match status" value="1"/>
</dbReference>
<name>A0A0W0ZJR1_9GAMM</name>
<dbReference type="InterPro" id="IPR017927">
    <property type="entry name" value="FAD-bd_FR_type"/>
</dbReference>
<feature type="domain" description="FAD-binding FR-type" evidence="4">
    <location>
        <begin position="3"/>
        <end position="100"/>
    </location>
</feature>
<dbReference type="GO" id="GO:0016491">
    <property type="term" value="F:oxidoreductase activity"/>
    <property type="evidence" value="ECO:0007669"/>
    <property type="project" value="UniProtKB-KW"/>
</dbReference>
<sequence length="231" mass="26179">MKERTIKALVEDISPLTDSIMRLVLTPENYLDYQAGQYLQIVFGEEAFSYSIANAPLGSHKYELHIRHSLDNPYNQRLFAHIKKYGSVNIRLPFGTCSIEHLHPQRPILFIAGGTGFAPVKAMIEHLLSTSDVRPFELFWGARLQNDLYMDEKVTSWQTHVSRFNYFSSVSEDNSVPLVSFVLAKHPHDLGAWQIVISGPFDMVYSTRDALVNNGVSPAHLFSDAFSFEAK</sequence>
<dbReference type="Pfam" id="PF00175">
    <property type="entry name" value="NAD_binding_1"/>
    <property type="match status" value="1"/>
</dbReference>
<dbReference type="Gene3D" id="2.40.30.10">
    <property type="entry name" value="Translation factors"/>
    <property type="match status" value="1"/>
</dbReference>
<keyword evidence="2" id="KW-0455">Luminescence</keyword>
<dbReference type="RefSeq" id="WP_058511466.1">
    <property type="nucleotide sequence ID" value="NZ_LNYY01000019.1"/>
</dbReference>
<dbReference type="CDD" id="cd06189">
    <property type="entry name" value="flavin_oxioreductase"/>
    <property type="match status" value="1"/>
</dbReference>
<evidence type="ECO:0000259" key="4">
    <source>
        <dbReference type="PROSITE" id="PS51384"/>
    </source>
</evidence>